<reference evidence="1" key="1">
    <citation type="journal article" date="2014" name="Front. Microbiol.">
        <title>High frequency of phylogenetically diverse reductive dehalogenase-homologous genes in deep subseafloor sedimentary metagenomes.</title>
        <authorList>
            <person name="Kawai M."/>
            <person name="Futagami T."/>
            <person name="Toyoda A."/>
            <person name="Takaki Y."/>
            <person name="Nishi S."/>
            <person name="Hori S."/>
            <person name="Arai W."/>
            <person name="Tsubouchi T."/>
            <person name="Morono Y."/>
            <person name="Uchiyama I."/>
            <person name="Ito T."/>
            <person name="Fujiyama A."/>
            <person name="Inagaki F."/>
            <person name="Takami H."/>
        </authorList>
    </citation>
    <scope>NUCLEOTIDE SEQUENCE</scope>
    <source>
        <strain evidence="1">Expedition CK06-06</strain>
    </source>
</reference>
<dbReference type="EMBL" id="BARV01002754">
    <property type="protein sequence ID" value="GAH95748.1"/>
    <property type="molecule type" value="Genomic_DNA"/>
</dbReference>
<organism evidence="1">
    <name type="scientific">marine sediment metagenome</name>
    <dbReference type="NCBI Taxonomy" id="412755"/>
    <lineage>
        <taxon>unclassified sequences</taxon>
        <taxon>metagenomes</taxon>
        <taxon>ecological metagenomes</taxon>
    </lineage>
</organism>
<dbReference type="AlphaFoldDB" id="X1LNL7"/>
<name>X1LNL7_9ZZZZ</name>
<comment type="caution">
    <text evidence="1">The sequence shown here is derived from an EMBL/GenBank/DDBJ whole genome shotgun (WGS) entry which is preliminary data.</text>
</comment>
<feature type="non-terminal residue" evidence="1">
    <location>
        <position position="57"/>
    </location>
</feature>
<sequence length="57" mass="6366">MGEAEAKIILKWVVFLGMALLFVTSLQAQEANSKQKAINVPIDHNNPELGTFSLYFE</sequence>
<proteinExistence type="predicted"/>
<protein>
    <submittedName>
        <fullName evidence="1">Uncharacterized protein</fullName>
    </submittedName>
</protein>
<evidence type="ECO:0000313" key="1">
    <source>
        <dbReference type="EMBL" id="GAH95748.1"/>
    </source>
</evidence>
<gene>
    <name evidence="1" type="ORF">S06H3_06937</name>
</gene>
<accession>X1LNL7</accession>